<dbReference type="EMBL" id="CDMY01000448">
    <property type="protein sequence ID" value="CEM13901.1"/>
    <property type="molecule type" value="Genomic_DNA"/>
</dbReference>
<gene>
    <name evidence="2" type="ORF">Vbra_552</name>
</gene>
<protein>
    <recommendedName>
        <fullName evidence="4">Transmembrane protein</fullName>
    </recommendedName>
</protein>
<reference evidence="2 3" key="1">
    <citation type="submission" date="2014-11" db="EMBL/GenBank/DDBJ databases">
        <authorList>
            <person name="Zhu J."/>
            <person name="Qi W."/>
            <person name="Song R."/>
        </authorList>
    </citation>
    <scope>NUCLEOTIDE SEQUENCE [LARGE SCALE GENOMIC DNA]</scope>
</reference>
<evidence type="ECO:0008006" key="4">
    <source>
        <dbReference type="Google" id="ProtNLM"/>
    </source>
</evidence>
<evidence type="ECO:0000256" key="1">
    <source>
        <dbReference type="SAM" id="Phobius"/>
    </source>
</evidence>
<accession>A0A0G4FJI1</accession>
<keyword evidence="1" id="KW-0812">Transmembrane</keyword>
<evidence type="ECO:0000313" key="2">
    <source>
        <dbReference type="EMBL" id="CEM13901.1"/>
    </source>
</evidence>
<dbReference type="AlphaFoldDB" id="A0A0G4FJI1"/>
<organism evidence="2 3">
    <name type="scientific">Vitrella brassicaformis (strain CCMP3155)</name>
    <dbReference type="NCBI Taxonomy" id="1169540"/>
    <lineage>
        <taxon>Eukaryota</taxon>
        <taxon>Sar</taxon>
        <taxon>Alveolata</taxon>
        <taxon>Colpodellida</taxon>
        <taxon>Vitrellaceae</taxon>
        <taxon>Vitrella</taxon>
    </lineage>
</organism>
<dbReference type="InParanoid" id="A0A0G4FJI1"/>
<proteinExistence type="predicted"/>
<keyword evidence="1" id="KW-0472">Membrane</keyword>
<name>A0A0G4FJI1_VITBC</name>
<feature type="transmembrane region" description="Helical" evidence="1">
    <location>
        <begin position="129"/>
        <end position="158"/>
    </location>
</feature>
<dbReference type="Proteomes" id="UP000041254">
    <property type="component" value="Unassembled WGS sequence"/>
</dbReference>
<dbReference type="VEuPathDB" id="CryptoDB:Vbra_552"/>
<keyword evidence="1" id="KW-1133">Transmembrane helix</keyword>
<sequence>MRSNIFLVTRRLPFLAPRPFSSLRVRFEAAVVPKVRATAALLCPADHQWHKSSSRQRSSDEDSSRQVLMTALAMTGVFYVGMEETRKRRRQAAHCIMATPHREITMHSKDEPKLKHTDTAWKLFMRQSWFNWICGVFWLTWSTIVCVTCVGIILFQLWHFDSNRAL</sequence>
<keyword evidence="3" id="KW-1185">Reference proteome</keyword>
<evidence type="ECO:0000313" key="3">
    <source>
        <dbReference type="Proteomes" id="UP000041254"/>
    </source>
</evidence>